<evidence type="ECO:0000313" key="2">
    <source>
        <dbReference type="EMBL" id="NEG70925.1"/>
    </source>
</evidence>
<name>A0A6L4X269_9BIFI</name>
<evidence type="ECO:0000313" key="3">
    <source>
        <dbReference type="Proteomes" id="UP000469943"/>
    </source>
</evidence>
<protein>
    <recommendedName>
        <fullName evidence="5">CTP synthase</fullName>
    </recommendedName>
</protein>
<dbReference type="RefSeq" id="WP_152357397.1">
    <property type="nucleotide sequence ID" value="NZ_WBSM01000001.1"/>
</dbReference>
<evidence type="ECO:0008006" key="5">
    <source>
        <dbReference type="Google" id="ProtNLM"/>
    </source>
</evidence>
<reference evidence="2 3" key="1">
    <citation type="submission" date="2019-10" db="EMBL/GenBank/DDBJ databases">
        <title>Bifidobacterium from non-human primates.</title>
        <authorList>
            <person name="Modesto M."/>
        </authorList>
    </citation>
    <scope>NUCLEOTIDE SEQUENCE [LARGE SCALE GENOMIC DNA]</scope>
    <source>
        <strain evidence="2 3">TREM</strain>
    </source>
</reference>
<sequence>MKTNRRIEDILDTAQREQRCAVGLADRDRRALLRRAREGLLDRPHRNLYVRSEYWRSLTPHQQHLHLARSLAVLHPQWVFAGLTAACVHGFEHQYATHRNAAVFVADPYAGPRRSSGIVHRLHMPDVRPVVVDGLRVTDARRTLIDCAQRHSFREMLPMVDSAARRGVDIQGLPSLCRELGQDGAMIARSCAYADPLSENGGESLARAMMIELGFMVPRLQREFPHPTNPETPYRADFTWELPGGVVIVGEYDGMGKYVMADARRGTIQARVHAEREREVHLLAQGVTRIVRFEFDDLTHPERLERKLVEAGVPRHRPGG</sequence>
<dbReference type="Proteomes" id="UP000469943">
    <property type="component" value="Unassembled WGS sequence"/>
</dbReference>
<dbReference type="Proteomes" id="UP000482084">
    <property type="component" value="Unassembled WGS sequence"/>
</dbReference>
<gene>
    <name evidence="1" type="ORF">DSM100688_0299</name>
    <name evidence="2" type="ORF">GFD24_01515</name>
</gene>
<accession>A0A6L4X269</accession>
<dbReference type="AlphaFoldDB" id="A0A6L4X269"/>
<proteinExistence type="predicted"/>
<comment type="caution">
    <text evidence="1">The sequence shown here is derived from an EMBL/GenBank/DDBJ whole genome shotgun (WGS) entry which is preliminary data.</text>
</comment>
<dbReference type="EMBL" id="WHZX01000001">
    <property type="protein sequence ID" value="NEG70925.1"/>
    <property type="molecule type" value="Genomic_DNA"/>
</dbReference>
<evidence type="ECO:0000313" key="4">
    <source>
        <dbReference type="Proteomes" id="UP000482084"/>
    </source>
</evidence>
<dbReference type="OrthoDB" id="3172126at2"/>
<organism evidence="1 4">
    <name type="scientific">Bifidobacterium ramosum</name>
    <dbReference type="NCBI Taxonomy" id="1798158"/>
    <lineage>
        <taxon>Bacteria</taxon>
        <taxon>Bacillati</taxon>
        <taxon>Actinomycetota</taxon>
        <taxon>Actinomycetes</taxon>
        <taxon>Bifidobacteriales</taxon>
        <taxon>Bifidobacteriaceae</taxon>
        <taxon>Bifidobacterium</taxon>
    </lineage>
</organism>
<evidence type="ECO:0000313" key="1">
    <source>
        <dbReference type="EMBL" id="KAB8289219.1"/>
    </source>
</evidence>
<reference evidence="1 4" key="2">
    <citation type="submission" date="2019-10" db="EMBL/GenBank/DDBJ databases">
        <title>Characterization of the phylogenetic diversity of two novel species belonging to the genus Bifidobacterium: Bifidobacterium cebidarum sp. nov. and Bifidobacterium leontopitheci sp. nov.</title>
        <authorList>
            <person name="Lugli G.A."/>
            <person name="Duranti S."/>
            <person name="Milani C."/>
            <person name="Turroni F."/>
            <person name="Ventura M."/>
        </authorList>
    </citation>
    <scope>NUCLEOTIDE SEQUENCE [LARGE SCALE GENOMIC DNA]</scope>
    <source>
        <strain evidence="1 4">DSM 100688</strain>
    </source>
</reference>
<dbReference type="EMBL" id="WBSM01000001">
    <property type="protein sequence ID" value="KAB8289219.1"/>
    <property type="molecule type" value="Genomic_DNA"/>
</dbReference>
<keyword evidence="4" id="KW-1185">Reference proteome</keyword>